<evidence type="ECO:0000256" key="1">
    <source>
        <dbReference type="ARBA" id="ARBA00022737"/>
    </source>
</evidence>
<accession>A0A917FQF3</accession>
<dbReference type="Pfam" id="PF01436">
    <property type="entry name" value="NHL"/>
    <property type="match status" value="2"/>
</dbReference>
<dbReference type="SUPFAM" id="SSF52833">
    <property type="entry name" value="Thioredoxin-like"/>
    <property type="match status" value="1"/>
</dbReference>
<dbReference type="AlphaFoldDB" id="A0A917FQF3"/>
<proteinExistence type="predicted"/>
<evidence type="ECO:0008006" key="4">
    <source>
        <dbReference type="Google" id="ProtNLM"/>
    </source>
</evidence>
<dbReference type="Gene3D" id="2.120.10.30">
    <property type="entry name" value="TolB, C-terminal domain"/>
    <property type="match status" value="2"/>
</dbReference>
<name>A0A917FQF3_9GAMM</name>
<keyword evidence="3" id="KW-1185">Reference proteome</keyword>
<dbReference type="RefSeq" id="WP_188450167.1">
    <property type="nucleotide sequence ID" value="NZ_BMFO01000004.1"/>
</dbReference>
<dbReference type="Proteomes" id="UP000632858">
    <property type="component" value="Unassembled WGS sequence"/>
</dbReference>
<comment type="caution">
    <text evidence="2">The sequence shown here is derived from an EMBL/GenBank/DDBJ whole genome shotgun (WGS) entry which is preliminary data.</text>
</comment>
<evidence type="ECO:0000313" key="3">
    <source>
        <dbReference type="Proteomes" id="UP000632858"/>
    </source>
</evidence>
<reference evidence="2" key="2">
    <citation type="submission" date="2020-09" db="EMBL/GenBank/DDBJ databases">
        <authorList>
            <person name="Sun Q."/>
            <person name="Zhou Y."/>
        </authorList>
    </citation>
    <scope>NUCLEOTIDE SEQUENCE</scope>
    <source>
        <strain evidence="2">CGMCC 1.12726</strain>
    </source>
</reference>
<dbReference type="InterPro" id="IPR001258">
    <property type="entry name" value="NHL_repeat"/>
</dbReference>
<gene>
    <name evidence="2" type="ORF">GCM10010960_19060</name>
</gene>
<dbReference type="PANTHER" id="PTHR46388:SF2">
    <property type="entry name" value="NHL REPEAT-CONTAINING PROTEIN 2"/>
    <property type="match status" value="1"/>
</dbReference>
<sequence>MGPSAAYELSTTLEWLNAEPQRLAAHRGRVVALLFWSASSVYCHNLLHGFAAIQRKYPDALSVLAIHLPKFDAERDAATLQEALRRLDVHLPVANDRDWAVWQHYALQSWPTTVLIDHNGMRAGDFAGDDQLPAIEILLQELIAKAGAIPPKPAGLHVRPGHKQFAALNCPGGLALADGKLYIADTGHHRVLECAPDGSVQRVFGNGIPLFLDGPAGDACFNRPSGMDVYRGHLYVADTGNHAVRRIDLRHGGVDTVLGDGKPGVSHGYGDDSAAPRINNPTALCVRDDALVVADAGNNRLALYNLASHAFSTLAGSGSLGLLDGVGARTKLAHPLALAGGGSQLYVAEGSTSSVRSVAVPEGRINTVLGQGLYQFGDVDGPRQSAALQHPRALAVDDKRGVIWIADAYNGKIRMLGMNNNQLSTLALMQTLRQPSALALDGESLWIADGAGDQVYRYFFESEFLSRLNIQMA</sequence>
<dbReference type="PANTHER" id="PTHR46388">
    <property type="entry name" value="NHL REPEAT-CONTAINING PROTEIN 2"/>
    <property type="match status" value="1"/>
</dbReference>
<dbReference type="InterPro" id="IPR036249">
    <property type="entry name" value="Thioredoxin-like_sf"/>
</dbReference>
<dbReference type="Gene3D" id="3.40.30.10">
    <property type="entry name" value="Glutaredoxin"/>
    <property type="match status" value="1"/>
</dbReference>
<keyword evidence="1" id="KW-0677">Repeat</keyword>
<reference evidence="2" key="1">
    <citation type="journal article" date="2014" name="Int. J. Syst. Evol. Microbiol.">
        <title>Complete genome sequence of Corynebacterium casei LMG S-19264T (=DSM 44701T), isolated from a smear-ripened cheese.</title>
        <authorList>
            <consortium name="US DOE Joint Genome Institute (JGI-PGF)"/>
            <person name="Walter F."/>
            <person name="Albersmeier A."/>
            <person name="Kalinowski J."/>
            <person name="Ruckert C."/>
        </authorList>
    </citation>
    <scope>NUCLEOTIDE SEQUENCE</scope>
    <source>
        <strain evidence="2">CGMCC 1.12726</strain>
    </source>
</reference>
<dbReference type="EMBL" id="BMFO01000004">
    <property type="protein sequence ID" value="GGF97541.1"/>
    <property type="molecule type" value="Genomic_DNA"/>
</dbReference>
<dbReference type="SUPFAM" id="SSF101898">
    <property type="entry name" value="NHL repeat"/>
    <property type="match status" value="1"/>
</dbReference>
<protein>
    <recommendedName>
        <fullName evidence="4">Redoxin domain-containing protein</fullName>
    </recommendedName>
</protein>
<organism evidence="2 3">
    <name type="scientific">Arenimonas maotaiensis</name>
    <dbReference type="NCBI Taxonomy" id="1446479"/>
    <lineage>
        <taxon>Bacteria</taxon>
        <taxon>Pseudomonadati</taxon>
        <taxon>Pseudomonadota</taxon>
        <taxon>Gammaproteobacteria</taxon>
        <taxon>Lysobacterales</taxon>
        <taxon>Lysobacteraceae</taxon>
        <taxon>Arenimonas</taxon>
    </lineage>
</organism>
<dbReference type="InterPro" id="IPR011042">
    <property type="entry name" value="6-blade_b-propeller_TolB-like"/>
</dbReference>
<evidence type="ECO:0000313" key="2">
    <source>
        <dbReference type="EMBL" id="GGF97541.1"/>
    </source>
</evidence>